<dbReference type="SMART" id="SM00530">
    <property type="entry name" value="HTH_XRE"/>
    <property type="match status" value="1"/>
</dbReference>
<dbReference type="Pfam" id="PF01381">
    <property type="entry name" value="HTH_3"/>
    <property type="match status" value="1"/>
</dbReference>
<dbReference type="EMBL" id="CP091511">
    <property type="protein sequence ID" value="UOO89541.1"/>
    <property type="molecule type" value="Genomic_DNA"/>
</dbReference>
<proteinExistence type="predicted"/>
<dbReference type="InterPro" id="IPR001387">
    <property type="entry name" value="Cro/C1-type_HTH"/>
</dbReference>
<dbReference type="Gene3D" id="1.10.260.40">
    <property type="entry name" value="lambda repressor-like DNA-binding domains"/>
    <property type="match status" value="1"/>
</dbReference>
<protein>
    <submittedName>
        <fullName evidence="2">Helix-turn-helix domain-containing protein</fullName>
    </submittedName>
</protein>
<feature type="domain" description="HTH cro/C1-type" evidence="1">
    <location>
        <begin position="24"/>
        <end position="82"/>
    </location>
</feature>
<name>A0ABY4E2F3_9NEIS</name>
<dbReference type="RefSeq" id="WP_058357230.1">
    <property type="nucleotide sequence ID" value="NZ_CABKVG010000010.1"/>
</dbReference>
<dbReference type="Proteomes" id="UP000832011">
    <property type="component" value="Chromosome"/>
</dbReference>
<reference evidence="2 3" key="1">
    <citation type="journal article" date="2022" name="Res Sq">
        <title>Evolution of multicellular longitudinally dividing oral cavity symbionts (Neisseriaceae).</title>
        <authorList>
            <person name="Nyongesa S."/>
            <person name="Weber P."/>
            <person name="Bernet E."/>
            <person name="Pullido F."/>
            <person name="Nieckarz M."/>
            <person name="Delaby M."/>
            <person name="Nieves C."/>
            <person name="Viehboeck T."/>
            <person name="Krause N."/>
            <person name="Rivera-Millot A."/>
            <person name="Nakamura A."/>
            <person name="Vischer N."/>
            <person name="VanNieuwenhze M."/>
            <person name="Brun Y."/>
            <person name="Cava F."/>
            <person name="Bulgheresi S."/>
            <person name="Veyrier F."/>
        </authorList>
    </citation>
    <scope>NUCLEOTIDE SEQUENCE [LARGE SCALE GENOMIC DNA]</scope>
    <source>
        <strain evidence="2 3">SN4</strain>
    </source>
</reference>
<gene>
    <name evidence="2" type="ORF">LVJ82_00735</name>
</gene>
<evidence type="ECO:0000259" key="1">
    <source>
        <dbReference type="PROSITE" id="PS50943"/>
    </source>
</evidence>
<dbReference type="PROSITE" id="PS50943">
    <property type="entry name" value="HTH_CROC1"/>
    <property type="match status" value="1"/>
</dbReference>
<sequence>MKQLKTPELAKDISRVKIDFALQLNNLMIEKNISQKELSEKTGKSKSLISRILCGDNNLTMETMVELYHALDEVLIISTQKIIINNAFMLLTRKYNHVHHSTSKAANISNANISRFITSSDKSQGIKNDAILQLLKKSNKTQQAIVSINKNR</sequence>
<organism evidence="2 3">
    <name type="scientific">Vitreoscilla massiliensis</name>
    <dbReference type="NCBI Taxonomy" id="1689272"/>
    <lineage>
        <taxon>Bacteria</taxon>
        <taxon>Pseudomonadati</taxon>
        <taxon>Pseudomonadota</taxon>
        <taxon>Betaproteobacteria</taxon>
        <taxon>Neisseriales</taxon>
        <taxon>Neisseriaceae</taxon>
        <taxon>Vitreoscilla</taxon>
    </lineage>
</organism>
<dbReference type="SUPFAM" id="SSF47413">
    <property type="entry name" value="lambda repressor-like DNA-binding domains"/>
    <property type="match status" value="1"/>
</dbReference>
<dbReference type="InterPro" id="IPR010982">
    <property type="entry name" value="Lambda_DNA-bd_dom_sf"/>
</dbReference>
<accession>A0ABY4E2F3</accession>
<dbReference type="CDD" id="cd00093">
    <property type="entry name" value="HTH_XRE"/>
    <property type="match status" value="1"/>
</dbReference>
<evidence type="ECO:0000313" key="2">
    <source>
        <dbReference type="EMBL" id="UOO89541.1"/>
    </source>
</evidence>
<keyword evidence="3" id="KW-1185">Reference proteome</keyword>
<evidence type="ECO:0000313" key="3">
    <source>
        <dbReference type="Proteomes" id="UP000832011"/>
    </source>
</evidence>